<gene>
    <name evidence="2" type="ORF">MM415A00827_0032</name>
    <name evidence="1" type="ORF">MM415B00742_0024</name>
</gene>
<dbReference type="EMBL" id="MT141478">
    <property type="protein sequence ID" value="QJA62684.1"/>
    <property type="molecule type" value="Genomic_DNA"/>
</dbReference>
<dbReference type="AlphaFoldDB" id="A0A6M3KD29"/>
<proteinExistence type="predicted"/>
<dbReference type="EMBL" id="MT142396">
    <property type="protein sequence ID" value="QJA79839.1"/>
    <property type="molecule type" value="Genomic_DNA"/>
</dbReference>
<evidence type="ECO:0000313" key="2">
    <source>
        <dbReference type="EMBL" id="QJA79839.1"/>
    </source>
</evidence>
<organism evidence="2">
    <name type="scientific">viral metagenome</name>
    <dbReference type="NCBI Taxonomy" id="1070528"/>
    <lineage>
        <taxon>unclassified sequences</taxon>
        <taxon>metagenomes</taxon>
        <taxon>organismal metagenomes</taxon>
    </lineage>
</organism>
<name>A0A6M3KD29_9ZZZZ</name>
<evidence type="ECO:0000313" key="1">
    <source>
        <dbReference type="EMBL" id="QJA62684.1"/>
    </source>
</evidence>
<accession>A0A6M3KD29</accession>
<sequence>MKSHYFNQDEPDEDDVNLQMAKGQGYVPKNCLLGGMIVMGIINKGGNPCQGCAGPREKCKGS</sequence>
<protein>
    <submittedName>
        <fullName evidence="2">Uncharacterized protein</fullName>
    </submittedName>
</protein>
<reference evidence="2" key="1">
    <citation type="submission" date="2020-03" db="EMBL/GenBank/DDBJ databases">
        <title>The deep terrestrial virosphere.</title>
        <authorList>
            <person name="Holmfeldt K."/>
            <person name="Nilsson E."/>
            <person name="Simone D."/>
            <person name="Lopez-Fernandez M."/>
            <person name="Wu X."/>
            <person name="de Brujin I."/>
            <person name="Lundin D."/>
            <person name="Andersson A."/>
            <person name="Bertilsson S."/>
            <person name="Dopson M."/>
        </authorList>
    </citation>
    <scope>NUCLEOTIDE SEQUENCE</scope>
    <source>
        <strain evidence="2">MM415A00827</strain>
        <strain evidence="1">MM415B00742</strain>
    </source>
</reference>